<dbReference type="EMBL" id="LVYV01000053">
    <property type="protein sequence ID" value="KZD21145.1"/>
    <property type="molecule type" value="Genomic_DNA"/>
</dbReference>
<feature type="region of interest" description="Disordered" evidence="1">
    <location>
        <begin position="73"/>
        <end position="95"/>
    </location>
</feature>
<dbReference type="Gene3D" id="2.40.420.20">
    <property type="match status" value="1"/>
</dbReference>
<gene>
    <name evidence="3" type="ORF">A4A58_15310</name>
</gene>
<organism evidence="3 4">
    <name type="scientific">Tardiphaga robiniae</name>
    <dbReference type="NCBI Taxonomy" id="943830"/>
    <lineage>
        <taxon>Bacteria</taxon>
        <taxon>Pseudomonadati</taxon>
        <taxon>Pseudomonadota</taxon>
        <taxon>Alphaproteobacteria</taxon>
        <taxon>Hyphomicrobiales</taxon>
        <taxon>Nitrobacteraceae</taxon>
        <taxon>Tardiphaga</taxon>
    </lineage>
</organism>
<dbReference type="AlphaFoldDB" id="A0A163XNH3"/>
<dbReference type="GO" id="GO:1990281">
    <property type="term" value="C:efflux pump complex"/>
    <property type="evidence" value="ECO:0007669"/>
    <property type="project" value="TreeGrafter"/>
</dbReference>
<dbReference type="Pfam" id="PF25967">
    <property type="entry name" value="RND-MFP_C"/>
    <property type="match status" value="1"/>
</dbReference>
<dbReference type="STRING" id="943830.A4A58_15310"/>
<feature type="domain" description="Multidrug resistance protein MdtA-like C-terminal permuted SH3" evidence="2">
    <location>
        <begin position="14"/>
        <end position="75"/>
    </location>
</feature>
<dbReference type="PANTHER" id="PTHR30469:SF33">
    <property type="entry name" value="SLR1207 PROTEIN"/>
    <property type="match status" value="1"/>
</dbReference>
<dbReference type="Proteomes" id="UP000076574">
    <property type="component" value="Unassembled WGS sequence"/>
</dbReference>
<evidence type="ECO:0000259" key="2">
    <source>
        <dbReference type="Pfam" id="PF25967"/>
    </source>
</evidence>
<keyword evidence="4" id="KW-1185">Reference proteome</keyword>
<sequence length="95" mass="9741">MTAEVQIVLGNAKNALTIPAAALGTAEAAGRYTVRIVATDGTTSERKIKVGLNNKVTAEVKAGLEEGERVVTGEALTQTSTMNSRSPGGPPPMGF</sequence>
<proteinExistence type="predicted"/>
<dbReference type="OrthoDB" id="9791520at2"/>
<feature type="compositionally biased region" description="Polar residues" evidence="1">
    <location>
        <begin position="75"/>
        <end position="86"/>
    </location>
</feature>
<name>A0A163XNH3_9BRAD</name>
<dbReference type="InterPro" id="IPR058627">
    <property type="entry name" value="MdtA-like_C"/>
</dbReference>
<comment type="caution">
    <text evidence="3">The sequence shown here is derived from an EMBL/GenBank/DDBJ whole genome shotgun (WGS) entry which is preliminary data.</text>
</comment>
<evidence type="ECO:0000313" key="3">
    <source>
        <dbReference type="EMBL" id="KZD21145.1"/>
    </source>
</evidence>
<accession>A0A163XNH3</accession>
<dbReference type="GO" id="GO:0015562">
    <property type="term" value="F:efflux transmembrane transporter activity"/>
    <property type="evidence" value="ECO:0007669"/>
    <property type="project" value="TreeGrafter"/>
</dbReference>
<dbReference type="RefSeq" id="WP_068737152.1">
    <property type="nucleotide sequence ID" value="NZ_LVYV01000053.1"/>
</dbReference>
<evidence type="ECO:0000313" key="4">
    <source>
        <dbReference type="Proteomes" id="UP000076574"/>
    </source>
</evidence>
<evidence type="ECO:0000256" key="1">
    <source>
        <dbReference type="SAM" id="MobiDB-lite"/>
    </source>
</evidence>
<protein>
    <recommendedName>
        <fullName evidence="2">Multidrug resistance protein MdtA-like C-terminal permuted SH3 domain-containing protein</fullName>
    </recommendedName>
</protein>
<dbReference type="PANTHER" id="PTHR30469">
    <property type="entry name" value="MULTIDRUG RESISTANCE PROTEIN MDTA"/>
    <property type="match status" value="1"/>
</dbReference>
<reference evidence="3 4" key="1">
    <citation type="submission" date="2016-03" db="EMBL/GenBank/DDBJ databases">
        <title>Microsymbionts genomes from the relict species Vavilovia formosa (Stev.) Fed.</title>
        <authorList>
            <person name="Kopat V."/>
            <person name="Chirak E."/>
            <person name="Kimeklis A."/>
            <person name="Andronov E."/>
        </authorList>
    </citation>
    <scope>NUCLEOTIDE SEQUENCE [LARGE SCALE GENOMIC DNA]</scope>
    <source>
        <strain evidence="3 4">Vaf07</strain>
    </source>
</reference>